<dbReference type="STRING" id="6313.A0A158P849"/>
<accession>A0A158P849</accession>
<reference evidence="1" key="1">
    <citation type="submission" date="2012-09" db="EMBL/GenBank/DDBJ databases">
        <authorList>
            <person name="Martin A.A."/>
        </authorList>
    </citation>
    <scope>NUCLEOTIDE SEQUENCE</scope>
</reference>
<organism evidence="1 2">
    <name type="scientific">Angiostrongylus cantonensis</name>
    <name type="common">Rat lungworm</name>
    <dbReference type="NCBI Taxonomy" id="6313"/>
    <lineage>
        <taxon>Eukaryota</taxon>
        <taxon>Metazoa</taxon>
        <taxon>Ecdysozoa</taxon>
        <taxon>Nematoda</taxon>
        <taxon>Chromadorea</taxon>
        <taxon>Rhabditida</taxon>
        <taxon>Rhabditina</taxon>
        <taxon>Rhabditomorpha</taxon>
        <taxon>Strongyloidea</taxon>
        <taxon>Metastrongylidae</taxon>
        <taxon>Angiostrongylus</taxon>
    </lineage>
</organism>
<dbReference type="Proteomes" id="UP000035642">
    <property type="component" value="Unassembled WGS sequence"/>
</dbReference>
<sequence length="223" mass="24487">MCSLTEEERVFRVLRELRERTESAVVWNDVDQLENLLNNPLFKHYSRKKLHFTDYNVDSLDLDDLDLRRDDCYLFIAGPKDVKARSGARLRIGDRIAALAAVRGSPRRVEGGAATPAGGAAAPGDGPQLVRAPQAAEFRATGARSANRVLAIAVVRESVNMVLAVVADSSVVAVVADSSMVVFFKDPPYDRQGKFDQQQPTPQIQLYSSMLFPTSRALTLGPD</sequence>
<evidence type="ECO:0000313" key="1">
    <source>
        <dbReference type="Proteomes" id="UP000035642"/>
    </source>
</evidence>
<name>A0A158P849_ANGCA</name>
<reference evidence="2" key="2">
    <citation type="submission" date="2016-04" db="UniProtKB">
        <authorList>
            <consortium name="WormBaseParasite"/>
        </authorList>
    </citation>
    <scope>IDENTIFICATION</scope>
</reference>
<keyword evidence="1" id="KW-1185">Reference proteome</keyword>
<protein>
    <submittedName>
        <fullName evidence="2">RCK C-terminal domain-containing protein</fullName>
    </submittedName>
</protein>
<evidence type="ECO:0000313" key="2">
    <source>
        <dbReference type="WBParaSite" id="ACAC_0000661301-mRNA-1"/>
    </source>
</evidence>
<proteinExistence type="predicted"/>
<dbReference type="AlphaFoldDB" id="A0A158P849"/>
<dbReference type="WBParaSite" id="ACAC_0000661301-mRNA-1">
    <property type="protein sequence ID" value="ACAC_0000661301-mRNA-1"/>
    <property type="gene ID" value="ACAC_0000661301"/>
</dbReference>